<keyword evidence="3" id="KW-0548">Nucleotidyltransferase</keyword>
<dbReference type="CDD" id="cd01949">
    <property type="entry name" value="GGDEF"/>
    <property type="match status" value="1"/>
</dbReference>
<evidence type="ECO:0000256" key="1">
    <source>
        <dbReference type="SAM" id="Phobius"/>
    </source>
</evidence>
<keyword evidence="1" id="KW-0472">Membrane</keyword>
<feature type="transmembrane region" description="Helical" evidence="1">
    <location>
        <begin position="86"/>
        <end position="107"/>
    </location>
</feature>
<name>A0ABV6DQ49_9BACL</name>
<feature type="transmembrane region" description="Helical" evidence="1">
    <location>
        <begin position="113"/>
        <end position="130"/>
    </location>
</feature>
<dbReference type="InterPro" id="IPR043128">
    <property type="entry name" value="Rev_trsase/Diguanyl_cyclase"/>
</dbReference>
<dbReference type="Proteomes" id="UP001589776">
    <property type="component" value="Unassembled WGS sequence"/>
</dbReference>
<dbReference type="PANTHER" id="PTHR45138:SF9">
    <property type="entry name" value="DIGUANYLATE CYCLASE DGCM-RELATED"/>
    <property type="match status" value="1"/>
</dbReference>
<dbReference type="RefSeq" id="WP_377472197.1">
    <property type="nucleotide sequence ID" value="NZ_JBHLWN010000077.1"/>
</dbReference>
<feature type="transmembrane region" description="Helical" evidence="1">
    <location>
        <begin position="65"/>
        <end position="81"/>
    </location>
</feature>
<proteinExistence type="predicted"/>
<dbReference type="InterPro" id="IPR000160">
    <property type="entry name" value="GGDEF_dom"/>
</dbReference>
<sequence length="337" mass="37825">MIFTTHDMLLFAMHVLVFPVAKMIGVIVLLEWYVRKQYRYADYVLLAGVNVLIGVIILALYELPMVLYILIIPILISLYYYRIKIIVFALVQALISVPVLISASSGLRASLTLSNMSLLIALLLCTALIINNLRVRGFNLVQDLLAATREMQELQTKNVLMEKMNRIDPATELYNHKSFHEHLNGIFSLDNPAGLDVHLAIIDIDSFKQVNDTFGHSVGDAIIAFVAGQMKAFLESNDFASRYGGEEFAVLTVEKPTDKFYGQLERIRQSIQEKAHPELQGRHISVSIGVQKLLPGMTKEELFNNADAALYTAKKNGKNRTIIAGYPEDAHGVERNF</sequence>
<organism evidence="3 4">
    <name type="scientific">Paenibacillus chartarius</name>
    <dbReference type="NCBI Taxonomy" id="747481"/>
    <lineage>
        <taxon>Bacteria</taxon>
        <taxon>Bacillati</taxon>
        <taxon>Bacillota</taxon>
        <taxon>Bacilli</taxon>
        <taxon>Bacillales</taxon>
        <taxon>Paenibacillaceae</taxon>
        <taxon>Paenibacillus</taxon>
    </lineage>
</organism>
<dbReference type="NCBIfam" id="TIGR00254">
    <property type="entry name" value="GGDEF"/>
    <property type="match status" value="1"/>
</dbReference>
<feature type="transmembrane region" description="Helical" evidence="1">
    <location>
        <begin position="12"/>
        <end position="33"/>
    </location>
</feature>
<evidence type="ECO:0000313" key="3">
    <source>
        <dbReference type="EMBL" id="MFC0214784.1"/>
    </source>
</evidence>
<dbReference type="SMART" id="SM00267">
    <property type="entry name" value="GGDEF"/>
    <property type="match status" value="1"/>
</dbReference>
<dbReference type="Pfam" id="PF00990">
    <property type="entry name" value="GGDEF"/>
    <property type="match status" value="1"/>
</dbReference>
<evidence type="ECO:0000259" key="2">
    <source>
        <dbReference type="PROSITE" id="PS50887"/>
    </source>
</evidence>
<dbReference type="InterPro" id="IPR050469">
    <property type="entry name" value="Diguanylate_Cyclase"/>
</dbReference>
<protein>
    <submittedName>
        <fullName evidence="3">Diguanylate cyclase</fullName>
        <ecNumber evidence="3">2.7.7.65</ecNumber>
    </submittedName>
</protein>
<gene>
    <name evidence="3" type="ORF">ACFFK0_20460</name>
</gene>
<accession>A0ABV6DQ49</accession>
<keyword evidence="1" id="KW-0812">Transmembrane</keyword>
<feature type="domain" description="GGDEF" evidence="2">
    <location>
        <begin position="195"/>
        <end position="326"/>
    </location>
</feature>
<dbReference type="PANTHER" id="PTHR45138">
    <property type="entry name" value="REGULATORY COMPONENTS OF SENSORY TRANSDUCTION SYSTEM"/>
    <property type="match status" value="1"/>
</dbReference>
<dbReference type="SUPFAM" id="SSF55073">
    <property type="entry name" value="Nucleotide cyclase"/>
    <property type="match status" value="1"/>
</dbReference>
<keyword evidence="4" id="KW-1185">Reference proteome</keyword>
<reference evidence="3 4" key="1">
    <citation type="submission" date="2024-09" db="EMBL/GenBank/DDBJ databases">
        <authorList>
            <person name="Sun Q."/>
            <person name="Mori K."/>
        </authorList>
    </citation>
    <scope>NUCLEOTIDE SEQUENCE [LARGE SCALE GENOMIC DNA]</scope>
    <source>
        <strain evidence="3 4">CCM 7759</strain>
    </source>
</reference>
<evidence type="ECO:0000313" key="4">
    <source>
        <dbReference type="Proteomes" id="UP001589776"/>
    </source>
</evidence>
<keyword evidence="1" id="KW-1133">Transmembrane helix</keyword>
<comment type="caution">
    <text evidence="3">The sequence shown here is derived from an EMBL/GenBank/DDBJ whole genome shotgun (WGS) entry which is preliminary data.</text>
</comment>
<dbReference type="InterPro" id="IPR029787">
    <property type="entry name" value="Nucleotide_cyclase"/>
</dbReference>
<dbReference type="Gene3D" id="3.30.70.270">
    <property type="match status" value="1"/>
</dbReference>
<dbReference type="GO" id="GO:0052621">
    <property type="term" value="F:diguanylate cyclase activity"/>
    <property type="evidence" value="ECO:0007669"/>
    <property type="project" value="UniProtKB-EC"/>
</dbReference>
<keyword evidence="3" id="KW-0808">Transferase</keyword>
<dbReference type="EMBL" id="JBHLWN010000077">
    <property type="protein sequence ID" value="MFC0214784.1"/>
    <property type="molecule type" value="Genomic_DNA"/>
</dbReference>
<feature type="transmembrane region" description="Helical" evidence="1">
    <location>
        <begin position="40"/>
        <end position="59"/>
    </location>
</feature>
<dbReference type="PROSITE" id="PS50887">
    <property type="entry name" value="GGDEF"/>
    <property type="match status" value="1"/>
</dbReference>
<dbReference type="EC" id="2.7.7.65" evidence="3"/>